<evidence type="ECO:0000256" key="3">
    <source>
        <dbReference type="PROSITE-ProRule" id="PRU00023"/>
    </source>
</evidence>
<reference evidence="4 5" key="1">
    <citation type="submission" date="2016-01" db="EMBL/GenBank/DDBJ databases">
        <title>Genome sequencing of Roseivirga echinicomitans KMM 6058.</title>
        <authorList>
            <person name="Selvaratnam C."/>
            <person name="Thevarajoo S."/>
            <person name="Goh K.M."/>
            <person name="Ee R."/>
            <person name="Chan K.-G."/>
            <person name="Chong C.S."/>
        </authorList>
    </citation>
    <scope>NUCLEOTIDE SEQUENCE [LARGE SCALE GENOMIC DNA]</scope>
    <source>
        <strain evidence="4 5">KMM 6058</strain>
    </source>
</reference>
<proteinExistence type="predicted"/>
<dbReference type="SMART" id="SM00248">
    <property type="entry name" value="ANK"/>
    <property type="match status" value="2"/>
</dbReference>
<dbReference type="PROSITE" id="PS50297">
    <property type="entry name" value="ANK_REP_REGION"/>
    <property type="match status" value="2"/>
</dbReference>
<dbReference type="Gene3D" id="1.25.40.20">
    <property type="entry name" value="Ankyrin repeat-containing domain"/>
    <property type="match status" value="1"/>
</dbReference>
<evidence type="ECO:0000256" key="2">
    <source>
        <dbReference type="ARBA" id="ARBA00023043"/>
    </source>
</evidence>
<dbReference type="InterPro" id="IPR036770">
    <property type="entry name" value="Ankyrin_rpt-contain_sf"/>
</dbReference>
<sequence>MKTQINQSLKTITTIVFFAVFFTTVSCGDKKSATQEASTAENKVSAPKIDIHAAVVTGDKEALKQHIAAGSDINKKDPMGGSSPLISAALFGKTEMAKALIDAGADINFTNNEGSTALHTAAFFCRTEIVQMLLDKGADKTVRNNYKSTAYESVIVPFKDIKSTYQMMEQMLTPMGLKVDYDYLEKTRPVIAEMLK</sequence>
<dbReference type="OrthoDB" id="754271at2"/>
<dbReference type="Proteomes" id="UP000075615">
    <property type="component" value="Unassembled WGS sequence"/>
</dbReference>
<dbReference type="PANTHER" id="PTHR24174">
    <property type="entry name" value="ANKYRIN REPEAT AND STERILE ALPHA MOTIF DOMAIN-CONTAINING PROTEIN 1"/>
    <property type="match status" value="1"/>
</dbReference>
<comment type="caution">
    <text evidence="4">The sequence shown here is derived from an EMBL/GenBank/DDBJ whole genome shotgun (WGS) entry which is preliminary data.</text>
</comment>
<evidence type="ECO:0000313" key="5">
    <source>
        <dbReference type="Proteomes" id="UP000075615"/>
    </source>
</evidence>
<dbReference type="STRING" id="296218.AWN68_10615"/>
<name>A0A150X330_9BACT</name>
<dbReference type="EMBL" id="LRDB01000050">
    <property type="protein sequence ID" value="KYG73131.1"/>
    <property type="molecule type" value="Genomic_DNA"/>
</dbReference>
<dbReference type="PROSITE" id="PS51257">
    <property type="entry name" value="PROKAR_LIPOPROTEIN"/>
    <property type="match status" value="1"/>
</dbReference>
<dbReference type="InterPro" id="IPR033635">
    <property type="entry name" value="ANKS1/Caskin"/>
</dbReference>
<evidence type="ECO:0000313" key="4">
    <source>
        <dbReference type="EMBL" id="KYG73131.1"/>
    </source>
</evidence>
<feature type="repeat" description="ANK" evidence="3">
    <location>
        <begin position="80"/>
        <end position="112"/>
    </location>
</feature>
<dbReference type="SUPFAM" id="SSF48403">
    <property type="entry name" value="Ankyrin repeat"/>
    <property type="match status" value="1"/>
</dbReference>
<evidence type="ECO:0000256" key="1">
    <source>
        <dbReference type="ARBA" id="ARBA00022737"/>
    </source>
</evidence>
<keyword evidence="5" id="KW-1185">Reference proteome</keyword>
<gene>
    <name evidence="4" type="ORF">AWN68_10615</name>
</gene>
<dbReference type="RefSeq" id="WP_068418241.1">
    <property type="nucleotide sequence ID" value="NZ_LRDB01000050.1"/>
</dbReference>
<keyword evidence="2 3" id="KW-0040">ANK repeat</keyword>
<accession>A0A150X330</accession>
<dbReference type="PANTHER" id="PTHR24174:SF16">
    <property type="entry name" value="CASKIN-2"/>
    <property type="match status" value="1"/>
</dbReference>
<feature type="repeat" description="ANK" evidence="3">
    <location>
        <begin position="113"/>
        <end position="145"/>
    </location>
</feature>
<dbReference type="Pfam" id="PF12796">
    <property type="entry name" value="Ank_2"/>
    <property type="match status" value="1"/>
</dbReference>
<protein>
    <submittedName>
        <fullName evidence="4">Uncharacterized protein</fullName>
    </submittedName>
</protein>
<dbReference type="InterPro" id="IPR002110">
    <property type="entry name" value="Ankyrin_rpt"/>
</dbReference>
<dbReference type="PROSITE" id="PS50088">
    <property type="entry name" value="ANK_REPEAT"/>
    <property type="match status" value="2"/>
</dbReference>
<organism evidence="4 5">
    <name type="scientific">Roseivirga echinicomitans</name>
    <dbReference type="NCBI Taxonomy" id="296218"/>
    <lineage>
        <taxon>Bacteria</taxon>
        <taxon>Pseudomonadati</taxon>
        <taxon>Bacteroidota</taxon>
        <taxon>Cytophagia</taxon>
        <taxon>Cytophagales</taxon>
        <taxon>Roseivirgaceae</taxon>
        <taxon>Roseivirga</taxon>
    </lineage>
</organism>
<keyword evidence="1" id="KW-0677">Repeat</keyword>
<dbReference type="AlphaFoldDB" id="A0A150X330"/>